<dbReference type="GeneID" id="41982811"/>
<dbReference type="AlphaFoldDB" id="A0A8H8U1K6"/>
<evidence type="ECO:0000313" key="1">
    <source>
        <dbReference type="EMBL" id="TVY28042.1"/>
    </source>
</evidence>
<protein>
    <recommendedName>
        <fullName evidence="3">Nucleoside 2-deoxyribosyltransferase</fullName>
    </recommendedName>
</protein>
<evidence type="ECO:0000313" key="2">
    <source>
        <dbReference type="Proteomes" id="UP000431533"/>
    </source>
</evidence>
<gene>
    <name evidence="1" type="ORF">LHYA1_G002613</name>
</gene>
<sequence>MSSSTTPTSAPPKTPKPKIYLAGPDVFYPNAVARGLELKALCTLHGAIGLFPLDNEISSVELGSHAMADAIRTANMKLIASADGILANITPELEHTKQNTNSPSQMTPFRGPSMDVGTAYEMGAGAALGKHILGYLRGEKLGYTKKVQAVHKVERHTDGHLRDEQGWSVEEFLEVDGQDGLVDNLMIACGVEKLCMSEEEGIKALVDIWRRKQERGQ</sequence>
<dbReference type="SUPFAM" id="SSF52309">
    <property type="entry name" value="N-(deoxy)ribosyltransferase-like"/>
    <property type="match status" value="1"/>
</dbReference>
<dbReference type="RefSeq" id="XP_031006830.1">
    <property type="nucleotide sequence ID" value="XM_031147588.1"/>
</dbReference>
<dbReference type="GO" id="GO:0070694">
    <property type="term" value="F:5-hydroxymethyl-dUMP N-hydrolase activity"/>
    <property type="evidence" value="ECO:0007669"/>
    <property type="project" value="TreeGrafter"/>
</dbReference>
<dbReference type="Gene3D" id="3.40.50.450">
    <property type="match status" value="2"/>
</dbReference>
<dbReference type="GO" id="GO:0009159">
    <property type="term" value="P:deoxyribonucleoside monophosphate catabolic process"/>
    <property type="evidence" value="ECO:0007669"/>
    <property type="project" value="TreeGrafter"/>
</dbReference>
<dbReference type="Pfam" id="PF05014">
    <property type="entry name" value="Nuc_deoxyrib_tr"/>
    <property type="match status" value="1"/>
</dbReference>
<proteinExistence type="predicted"/>
<accession>A0A8H8U1K6</accession>
<dbReference type="Proteomes" id="UP000431533">
    <property type="component" value="Unassembled WGS sequence"/>
</dbReference>
<dbReference type="InterPro" id="IPR051239">
    <property type="entry name" value="2'-dNMP_N-hydrolase"/>
</dbReference>
<comment type="caution">
    <text evidence="1">The sequence shown here is derived from an EMBL/GenBank/DDBJ whole genome shotgun (WGS) entry which is preliminary data.</text>
</comment>
<keyword evidence="2" id="KW-1185">Reference proteome</keyword>
<organism evidence="1 2">
    <name type="scientific">Lachnellula hyalina</name>
    <dbReference type="NCBI Taxonomy" id="1316788"/>
    <lineage>
        <taxon>Eukaryota</taxon>
        <taxon>Fungi</taxon>
        <taxon>Dikarya</taxon>
        <taxon>Ascomycota</taxon>
        <taxon>Pezizomycotina</taxon>
        <taxon>Leotiomycetes</taxon>
        <taxon>Helotiales</taxon>
        <taxon>Lachnaceae</taxon>
        <taxon>Lachnellula</taxon>
    </lineage>
</organism>
<reference evidence="1 2" key="1">
    <citation type="submission" date="2018-05" db="EMBL/GenBank/DDBJ databases">
        <title>Genome sequencing and assembly of the regulated plant pathogen Lachnellula willkommii and related sister species for the development of diagnostic species identification markers.</title>
        <authorList>
            <person name="Giroux E."/>
            <person name="Bilodeau G."/>
        </authorList>
    </citation>
    <scope>NUCLEOTIDE SEQUENCE [LARGE SCALE GENOMIC DNA]</scope>
    <source>
        <strain evidence="1 2">CBS 185.66</strain>
    </source>
</reference>
<dbReference type="PANTHER" id="PTHR15364">
    <property type="entry name" value="2'-DEOXYNUCLEOSIDE 5'-PHOSPHATE N-HYDROLASE 1"/>
    <property type="match status" value="1"/>
</dbReference>
<dbReference type="InterPro" id="IPR007710">
    <property type="entry name" value="Nucleoside_deoxyribTrfase"/>
</dbReference>
<name>A0A8H8U1K6_9HELO</name>
<dbReference type="PANTHER" id="PTHR15364:SF0">
    <property type="entry name" value="2'-DEOXYNUCLEOSIDE 5'-PHOSPHATE N-HYDROLASE 1"/>
    <property type="match status" value="1"/>
</dbReference>
<dbReference type="OrthoDB" id="269441at2759"/>
<evidence type="ECO:0008006" key="3">
    <source>
        <dbReference type="Google" id="ProtNLM"/>
    </source>
</evidence>
<dbReference type="EMBL" id="QGMH01000037">
    <property type="protein sequence ID" value="TVY28042.1"/>
    <property type="molecule type" value="Genomic_DNA"/>
</dbReference>